<feature type="domain" description="RRM" evidence="6">
    <location>
        <begin position="43"/>
        <end position="120"/>
    </location>
</feature>
<dbReference type="SMART" id="SM00360">
    <property type="entry name" value="RRM"/>
    <property type="match status" value="1"/>
</dbReference>
<dbReference type="InterPro" id="IPR012677">
    <property type="entry name" value="Nucleotide-bd_a/b_plait_sf"/>
</dbReference>
<dbReference type="InterPro" id="IPR035979">
    <property type="entry name" value="RBD_domain_sf"/>
</dbReference>
<evidence type="ECO:0000256" key="1">
    <source>
        <dbReference type="ARBA" id="ARBA00022664"/>
    </source>
</evidence>
<dbReference type="AlphaFoldDB" id="A0AAV5JD25"/>
<reference evidence="7 8" key="1">
    <citation type="journal article" date="2021" name="Commun. Biol.">
        <title>The genome of Shorea leprosula (Dipterocarpaceae) highlights the ecological relevance of drought in aseasonal tropical rainforests.</title>
        <authorList>
            <person name="Ng K.K.S."/>
            <person name="Kobayashi M.J."/>
            <person name="Fawcett J.A."/>
            <person name="Hatakeyama M."/>
            <person name="Paape T."/>
            <person name="Ng C.H."/>
            <person name="Ang C.C."/>
            <person name="Tnah L.H."/>
            <person name="Lee C.T."/>
            <person name="Nishiyama T."/>
            <person name="Sese J."/>
            <person name="O'Brien M.J."/>
            <person name="Copetti D."/>
            <person name="Mohd Noor M.I."/>
            <person name="Ong R.C."/>
            <person name="Putra M."/>
            <person name="Sireger I.Z."/>
            <person name="Indrioko S."/>
            <person name="Kosugi Y."/>
            <person name="Izuno A."/>
            <person name="Isagi Y."/>
            <person name="Lee S.L."/>
            <person name="Shimizu K.K."/>
        </authorList>
    </citation>
    <scope>NUCLEOTIDE SEQUENCE [LARGE SCALE GENOMIC DNA]</scope>
    <source>
        <strain evidence="7">214</strain>
    </source>
</reference>
<keyword evidence="8" id="KW-1185">Reference proteome</keyword>
<name>A0AAV5JD25_9ROSI</name>
<feature type="region of interest" description="Disordered" evidence="5">
    <location>
        <begin position="178"/>
        <end position="212"/>
    </location>
</feature>
<dbReference type="SUPFAM" id="SSF54928">
    <property type="entry name" value="RNA-binding domain, RBD"/>
    <property type="match status" value="1"/>
</dbReference>
<protein>
    <recommendedName>
        <fullName evidence="6">RRM domain-containing protein</fullName>
    </recommendedName>
</protein>
<dbReference type="GO" id="GO:0005681">
    <property type="term" value="C:spliceosomal complex"/>
    <property type="evidence" value="ECO:0007669"/>
    <property type="project" value="UniProtKB-KW"/>
</dbReference>
<gene>
    <name evidence="7" type="ORF">SLEP1_g21338</name>
</gene>
<dbReference type="InterPro" id="IPR050907">
    <property type="entry name" value="SRSF"/>
</dbReference>
<proteinExistence type="predicted"/>
<keyword evidence="4" id="KW-0694">RNA-binding</keyword>
<keyword evidence="3" id="KW-0508">mRNA splicing</keyword>
<dbReference type="PANTHER" id="PTHR23147">
    <property type="entry name" value="SERINE/ARGININE RICH SPLICING FACTOR"/>
    <property type="match status" value="1"/>
</dbReference>
<evidence type="ECO:0000256" key="4">
    <source>
        <dbReference type="PROSITE-ProRule" id="PRU00176"/>
    </source>
</evidence>
<keyword evidence="1" id="KW-0507">mRNA processing</keyword>
<evidence type="ECO:0000259" key="6">
    <source>
        <dbReference type="PROSITE" id="PS50102"/>
    </source>
</evidence>
<dbReference type="Gene3D" id="3.30.70.330">
    <property type="match status" value="1"/>
</dbReference>
<dbReference type="EMBL" id="BPVZ01000031">
    <property type="protein sequence ID" value="GKV09905.1"/>
    <property type="molecule type" value="Genomic_DNA"/>
</dbReference>
<comment type="caution">
    <text evidence="7">The sequence shown here is derived from an EMBL/GenBank/DDBJ whole genome shotgun (WGS) entry which is preliminary data.</text>
</comment>
<dbReference type="GO" id="GO:0003723">
    <property type="term" value="F:RNA binding"/>
    <property type="evidence" value="ECO:0007669"/>
    <property type="project" value="UniProtKB-UniRule"/>
</dbReference>
<evidence type="ECO:0000313" key="8">
    <source>
        <dbReference type="Proteomes" id="UP001054252"/>
    </source>
</evidence>
<evidence type="ECO:0000313" key="7">
    <source>
        <dbReference type="EMBL" id="GKV09905.1"/>
    </source>
</evidence>
<sequence length="212" mass="24824">MRERFRERESARVWTRRPATRDSGNGLRRWLPGFGKQYLGQATSFFFYDFPKESFAKDLWFCFWSYGKVADVYIPARWDRRGCRFGFVRMSEVSDVTDMERKLNEIWLGSYHLKVKVADNMKRGKEGTMVRQKSQIEKKWIRRDNKVNPRVTYAQVVAGIMDAIEDRNSSAHDLRQVSVLKENEPTGKRIAEDGIKSKDSEVAPETRHEGSS</sequence>
<evidence type="ECO:0000256" key="2">
    <source>
        <dbReference type="ARBA" id="ARBA00022728"/>
    </source>
</evidence>
<dbReference type="PROSITE" id="PS50102">
    <property type="entry name" value="RRM"/>
    <property type="match status" value="1"/>
</dbReference>
<dbReference type="InterPro" id="IPR000504">
    <property type="entry name" value="RRM_dom"/>
</dbReference>
<dbReference type="Proteomes" id="UP001054252">
    <property type="component" value="Unassembled WGS sequence"/>
</dbReference>
<dbReference type="GO" id="GO:0008380">
    <property type="term" value="P:RNA splicing"/>
    <property type="evidence" value="ECO:0007669"/>
    <property type="project" value="UniProtKB-KW"/>
</dbReference>
<organism evidence="7 8">
    <name type="scientific">Rubroshorea leprosula</name>
    <dbReference type="NCBI Taxonomy" id="152421"/>
    <lineage>
        <taxon>Eukaryota</taxon>
        <taxon>Viridiplantae</taxon>
        <taxon>Streptophyta</taxon>
        <taxon>Embryophyta</taxon>
        <taxon>Tracheophyta</taxon>
        <taxon>Spermatophyta</taxon>
        <taxon>Magnoliopsida</taxon>
        <taxon>eudicotyledons</taxon>
        <taxon>Gunneridae</taxon>
        <taxon>Pentapetalae</taxon>
        <taxon>rosids</taxon>
        <taxon>malvids</taxon>
        <taxon>Malvales</taxon>
        <taxon>Dipterocarpaceae</taxon>
        <taxon>Rubroshorea</taxon>
    </lineage>
</organism>
<dbReference type="GO" id="GO:0006397">
    <property type="term" value="P:mRNA processing"/>
    <property type="evidence" value="ECO:0007669"/>
    <property type="project" value="UniProtKB-KW"/>
</dbReference>
<evidence type="ECO:0000256" key="5">
    <source>
        <dbReference type="SAM" id="MobiDB-lite"/>
    </source>
</evidence>
<keyword evidence="2" id="KW-0747">Spliceosome</keyword>
<accession>A0AAV5JD25</accession>
<evidence type="ECO:0000256" key="3">
    <source>
        <dbReference type="ARBA" id="ARBA00023187"/>
    </source>
</evidence>